<evidence type="ECO:0000256" key="1">
    <source>
        <dbReference type="SAM" id="Phobius"/>
    </source>
</evidence>
<feature type="transmembrane region" description="Helical" evidence="1">
    <location>
        <begin position="277"/>
        <end position="298"/>
    </location>
</feature>
<reference evidence="2 3" key="1">
    <citation type="submission" date="2020-08" db="EMBL/GenBank/DDBJ databases">
        <title>Genomic Encyclopedia of Type Strains, Phase IV (KMG-IV): sequencing the most valuable type-strain genomes for metagenomic binning, comparative biology and taxonomic classification.</title>
        <authorList>
            <person name="Goeker M."/>
        </authorList>
    </citation>
    <scope>NUCLEOTIDE SEQUENCE [LARGE SCALE GENOMIC DNA]</scope>
    <source>
        <strain evidence="2 3">DSM 40141</strain>
    </source>
</reference>
<feature type="transmembrane region" description="Helical" evidence="1">
    <location>
        <begin position="29"/>
        <end position="50"/>
    </location>
</feature>
<keyword evidence="1" id="KW-1133">Transmembrane helix</keyword>
<proteinExistence type="predicted"/>
<organism evidence="2 3">
    <name type="scientific">Streptomyces candidus</name>
    <dbReference type="NCBI Taxonomy" id="67283"/>
    <lineage>
        <taxon>Bacteria</taxon>
        <taxon>Bacillati</taxon>
        <taxon>Actinomycetota</taxon>
        <taxon>Actinomycetes</taxon>
        <taxon>Kitasatosporales</taxon>
        <taxon>Streptomycetaceae</taxon>
        <taxon>Streptomyces</taxon>
    </lineage>
</organism>
<keyword evidence="1" id="KW-0472">Membrane</keyword>
<protein>
    <recommendedName>
        <fullName evidence="4">Aromatic ring-opening dioxygenase LigA</fullName>
    </recommendedName>
</protein>
<name>A0A7X0HMQ8_9ACTN</name>
<sequence>MTQTTPLIRDPRSVPRTGRSLPLTPARRVLRALAVLACVPYISLKVLWIAGGRLGIPDGSVLLERPGAMAAANAVTVVMDACVIVLALLLTQAWGRRVPAPLLVLPMWVATGLLAPIMAAFPLQLLVKAFGGDGEGPAPDGSASFLDPWVFGVVYGGFIVQGIALGALFVLYAKERWAHLWQGRTGQLPTAGGGSTAVGGIVAVLAVAAAVPQALRAAGGDPAGEGPLSVDLRIVEGVHAGFAVWCAVSVLALLLRPGRGRRTEQGERTGSGLPVKVVLSAAWVTSGAVGCTAGWMLVTLPFAGAAADTPATLTLVSYAAEVILALFALVGGTVFLLRLHERHTA</sequence>
<feature type="transmembrane region" description="Helical" evidence="1">
    <location>
        <begin position="70"/>
        <end position="90"/>
    </location>
</feature>
<comment type="caution">
    <text evidence="2">The sequence shown here is derived from an EMBL/GenBank/DDBJ whole genome shotgun (WGS) entry which is preliminary data.</text>
</comment>
<feature type="transmembrane region" description="Helical" evidence="1">
    <location>
        <begin position="102"/>
        <end position="121"/>
    </location>
</feature>
<dbReference type="EMBL" id="JACHEM010000018">
    <property type="protein sequence ID" value="MBB6439222.1"/>
    <property type="molecule type" value="Genomic_DNA"/>
</dbReference>
<feature type="transmembrane region" description="Helical" evidence="1">
    <location>
        <begin position="149"/>
        <end position="173"/>
    </location>
</feature>
<dbReference type="Proteomes" id="UP000540423">
    <property type="component" value="Unassembled WGS sequence"/>
</dbReference>
<feature type="transmembrane region" description="Helical" evidence="1">
    <location>
        <begin position="318"/>
        <end position="339"/>
    </location>
</feature>
<accession>A0A7X0HMQ8</accession>
<gene>
    <name evidence="2" type="ORF">HNQ79_005734</name>
</gene>
<keyword evidence="3" id="KW-1185">Reference proteome</keyword>
<evidence type="ECO:0008006" key="4">
    <source>
        <dbReference type="Google" id="ProtNLM"/>
    </source>
</evidence>
<evidence type="ECO:0000313" key="2">
    <source>
        <dbReference type="EMBL" id="MBB6439222.1"/>
    </source>
</evidence>
<feature type="transmembrane region" description="Helical" evidence="1">
    <location>
        <begin position="234"/>
        <end position="256"/>
    </location>
</feature>
<evidence type="ECO:0000313" key="3">
    <source>
        <dbReference type="Proteomes" id="UP000540423"/>
    </source>
</evidence>
<dbReference type="RefSeq" id="WP_185035700.1">
    <property type="nucleotide sequence ID" value="NZ_BNBN01000016.1"/>
</dbReference>
<feature type="transmembrane region" description="Helical" evidence="1">
    <location>
        <begin position="194"/>
        <end position="214"/>
    </location>
</feature>
<keyword evidence="1" id="KW-0812">Transmembrane</keyword>
<dbReference type="AlphaFoldDB" id="A0A7X0HMQ8"/>